<feature type="region of interest" description="Disordered" evidence="5">
    <location>
        <begin position="463"/>
        <end position="485"/>
    </location>
</feature>
<evidence type="ECO:0000256" key="4">
    <source>
        <dbReference type="ARBA" id="ARBA00023136"/>
    </source>
</evidence>
<organism evidence="7 8">
    <name type="scientific">Prorocentrum cordatum</name>
    <dbReference type="NCBI Taxonomy" id="2364126"/>
    <lineage>
        <taxon>Eukaryota</taxon>
        <taxon>Sar</taxon>
        <taxon>Alveolata</taxon>
        <taxon>Dinophyceae</taxon>
        <taxon>Prorocentrales</taxon>
        <taxon>Prorocentraceae</taxon>
        <taxon>Prorocentrum</taxon>
    </lineage>
</organism>
<feature type="transmembrane region" description="Helical" evidence="6">
    <location>
        <begin position="386"/>
        <end position="407"/>
    </location>
</feature>
<feature type="transmembrane region" description="Helical" evidence="6">
    <location>
        <begin position="319"/>
        <end position="344"/>
    </location>
</feature>
<dbReference type="InterPro" id="IPR011701">
    <property type="entry name" value="MFS"/>
</dbReference>
<keyword evidence="2 6" id="KW-0812">Transmembrane</keyword>
<evidence type="ECO:0000256" key="5">
    <source>
        <dbReference type="SAM" id="MobiDB-lite"/>
    </source>
</evidence>
<dbReference type="InterPro" id="IPR036259">
    <property type="entry name" value="MFS_trans_sf"/>
</dbReference>
<dbReference type="Proteomes" id="UP001189429">
    <property type="component" value="Unassembled WGS sequence"/>
</dbReference>
<reference evidence="7" key="1">
    <citation type="submission" date="2023-10" db="EMBL/GenBank/DDBJ databases">
        <authorList>
            <person name="Chen Y."/>
            <person name="Shah S."/>
            <person name="Dougan E. K."/>
            <person name="Thang M."/>
            <person name="Chan C."/>
        </authorList>
    </citation>
    <scope>NUCLEOTIDE SEQUENCE [LARGE SCALE GENOMIC DNA]</scope>
</reference>
<feature type="transmembrane region" description="Helical" evidence="6">
    <location>
        <begin position="155"/>
        <end position="178"/>
    </location>
</feature>
<dbReference type="PANTHER" id="PTHR24064">
    <property type="entry name" value="SOLUTE CARRIER FAMILY 22 MEMBER"/>
    <property type="match status" value="1"/>
</dbReference>
<dbReference type="SUPFAM" id="SSF103473">
    <property type="entry name" value="MFS general substrate transporter"/>
    <property type="match status" value="1"/>
</dbReference>
<evidence type="ECO:0000256" key="1">
    <source>
        <dbReference type="ARBA" id="ARBA00004141"/>
    </source>
</evidence>
<dbReference type="Gene3D" id="1.20.1250.20">
    <property type="entry name" value="MFS general substrate transporter like domains"/>
    <property type="match status" value="1"/>
</dbReference>
<feature type="non-terminal residue" evidence="7">
    <location>
        <position position="1"/>
    </location>
</feature>
<name>A0ABN9RLE3_9DINO</name>
<evidence type="ECO:0000256" key="3">
    <source>
        <dbReference type="ARBA" id="ARBA00022989"/>
    </source>
</evidence>
<evidence type="ECO:0000313" key="8">
    <source>
        <dbReference type="Proteomes" id="UP001189429"/>
    </source>
</evidence>
<feature type="transmembrane region" description="Helical" evidence="6">
    <location>
        <begin position="132"/>
        <end position="149"/>
    </location>
</feature>
<dbReference type="Pfam" id="PF07690">
    <property type="entry name" value="MFS_1"/>
    <property type="match status" value="1"/>
</dbReference>
<sequence length="485" mass="50225">RPLARGGKGPRRQRGAPTRAPLPQAAEGPRHTAGAMSACGGAAPREQSPLLPRKDGGEAANAAKLRIIFVGSIFMCGCVGSTLIVFTGDKIAKDPAGFSESQVSYCQMLFWVGWATASATLMPSVDSLGRKVPCYSLLGIAVLAGIISTRTQQVWLYGAMLFVVGFTLPPSGQIGYLLMQESVPERLRAATTVGVNVGFSLVLILMALQCGYVTRAWSWRLETMAWYAPMLLGWGRRICLVGPLFVSESPVFAAQGQGSPSKRLATAEAAGAAEASGSQQLFGAGMRATMFYTCICWTSASVSFYGLSYSAGSLSPNVYMNVILFALTDIVGYAIPAPIVGAMGSKNAQIAGFSGTALSLLLCAMLPQGSWMAVACALVGRLHIDVAFSTVFLLIVDCFPSSCRAAALGVANVSSRSLTFAAPLCAKAPAYLSCSVLSALCFAAVGATWALDVQSGDRPAVPASPSQAVAGPARAGKASGAAVSV</sequence>
<comment type="caution">
    <text evidence="7">The sequence shown here is derived from an EMBL/GenBank/DDBJ whole genome shotgun (WGS) entry which is preliminary data.</text>
</comment>
<gene>
    <name evidence="7" type="ORF">PCOR1329_LOCUS20987</name>
</gene>
<feature type="transmembrane region" description="Helical" evidence="6">
    <location>
        <begin position="289"/>
        <end position="307"/>
    </location>
</feature>
<protein>
    <recommendedName>
        <fullName evidence="9">Major facilitator superfamily (MFS) profile domain-containing protein</fullName>
    </recommendedName>
</protein>
<evidence type="ECO:0000256" key="6">
    <source>
        <dbReference type="SAM" id="Phobius"/>
    </source>
</evidence>
<proteinExistence type="predicted"/>
<accession>A0ABN9RLE3</accession>
<comment type="subcellular location">
    <subcellularLocation>
        <location evidence="1">Membrane</location>
        <topology evidence="1">Multi-pass membrane protein</topology>
    </subcellularLocation>
</comment>
<keyword evidence="8" id="KW-1185">Reference proteome</keyword>
<feature type="transmembrane region" description="Helical" evidence="6">
    <location>
        <begin position="190"/>
        <end position="214"/>
    </location>
</feature>
<dbReference type="EMBL" id="CAUYUJ010006847">
    <property type="protein sequence ID" value="CAK0818864.1"/>
    <property type="molecule type" value="Genomic_DNA"/>
</dbReference>
<evidence type="ECO:0000256" key="2">
    <source>
        <dbReference type="ARBA" id="ARBA00022692"/>
    </source>
</evidence>
<keyword evidence="4 6" id="KW-0472">Membrane</keyword>
<feature type="region of interest" description="Disordered" evidence="5">
    <location>
        <begin position="1"/>
        <end position="55"/>
    </location>
</feature>
<feature type="compositionally biased region" description="Low complexity" evidence="5">
    <location>
        <begin position="463"/>
        <end position="473"/>
    </location>
</feature>
<feature type="transmembrane region" description="Helical" evidence="6">
    <location>
        <begin position="356"/>
        <end position="380"/>
    </location>
</feature>
<feature type="transmembrane region" description="Helical" evidence="6">
    <location>
        <begin position="67"/>
        <end position="88"/>
    </location>
</feature>
<evidence type="ECO:0000313" key="7">
    <source>
        <dbReference type="EMBL" id="CAK0818864.1"/>
    </source>
</evidence>
<feature type="transmembrane region" description="Helical" evidence="6">
    <location>
        <begin position="428"/>
        <end position="451"/>
    </location>
</feature>
<keyword evidence="3 6" id="KW-1133">Transmembrane helix</keyword>
<evidence type="ECO:0008006" key="9">
    <source>
        <dbReference type="Google" id="ProtNLM"/>
    </source>
</evidence>